<evidence type="ECO:0000256" key="7">
    <source>
        <dbReference type="RuleBase" id="RU364059"/>
    </source>
</evidence>
<keyword evidence="11" id="KW-1185">Reference proteome</keyword>
<dbReference type="InterPro" id="IPR019680">
    <property type="entry name" value="Mediator_Med1"/>
</dbReference>
<dbReference type="GO" id="GO:0016592">
    <property type="term" value="C:mediator complex"/>
    <property type="evidence" value="ECO:0007669"/>
    <property type="project" value="InterPro"/>
</dbReference>
<comment type="similarity">
    <text evidence="2 7">Belongs to the Mediator complex subunit 1 family.</text>
</comment>
<evidence type="ECO:0000256" key="6">
    <source>
        <dbReference type="ARBA" id="ARBA00023242"/>
    </source>
</evidence>
<proteinExistence type="inferred from homology"/>
<evidence type="ECO:0000256" key="4">
    <source>
        <dbReference type="ARBA" id="ARBA00023159"/>
    </source>
</evidence>
<dbReference type="Proteomes" id="UP000800092">
    <property type="component" value="Unassembled WGS sequence"/>
</dbReference>
<evidence type="ECO:0000256" key="2">
    <source>
        <dbReference type="ARBA" id="ARBA00006210"/>
    </source>
</evidence>
<keyword evidence="3 7" id="KW-0805">Transcription regulation</keyword>
<name>A0A6A6HKX1_VIRVR</name>
<dbReference type="PANTHER" id="PTHR35041">
    <property type="entry name" value="MEDIATOR OF RNA POLYMERASE II TRANSCRIPTION SUBUNIT 1"/>
    <property type="match status" value="1"/>
</dbReference>
<protein>
    <recommendedName>
        <fullName evidence="7">Mediator of RNA polymerase II transcription subunit 1</fullName>
    </recommendedName>
    <alternativeName>
        <fullName evidence="7">Mediator complex subunit 1</fullName>
    </alternativeName>
</protein>
<dbReference type="GO" id="GO:0045944">
    <property type="term" value="P:positive regulation of transcription by RNA polymerase II"/>
    <property type="evidence" value="ECO:0007669"/>
    <property type="project" value="UniProtKB-ARBA"/>
</dbReference>
<organism evidence="10 11">
    <name type="scientific">Viridothelium virens</name>
    <name type="common">Speckled blister lichen</name>
    <name type="synonym">Trypethelium virens</name>
    <dbReference type="NCBI Taxonomy" id="1048519"/>
    <lineage>
        <taxon>Eukaryota</taxon>
        <taxon>Fungi</taxon>
        <taxon>Dikarya</taxon>
        <taxon>Ascomycota</taxon>
        <taxon>Pezizomycotina</taxon>
        <taxon>Dothideomycetes</taxon>
        <taxon>Dothideomycetes incertae sedis</taxon>
        <taxon>Trypetheliales</taxon>
        <taxon>Trypetheliaceae</taxon>
        <taxon>Viridothelium</taxon>
    </lineage>
</organism>
<dbReference type="AlphaFoldDB" id="A0A6A6HKX1"/>
<dbReference type="GO" id="GO:0003712">
    <property type="term" value="F:transcription coregulator activity"/>
    <property type="evidence" value="ECO:0007669"/>
    <property type="project" value="InterPro"/>
</dbReference>
<feature type="region of interest" description="Disordered" evidence="8">
    <location>
        <begin position="1"/>
        <end position="98"/>
    </location>
</feature>
<keyword evidence="6 7" id="KW-0539">Nucleus</keyword>
<dbReference type="EMBL" id="ML991777">
    <property type="protein sequence ID" value="KAF2238163.1"/>
    <property type="molecule type" value="Genomic_DNA"/>
</dbReference>
<dbReference type="PANTHER" id="PTHR35041:SF4">
    <property type="entry name" value="MEDIATOR OF RNA POLYMERASE II TRANSCRIPTION SUBUNIT 1"/>
    <property type="match status" value="1"/>
</dbReference>
<dbReference type="OrthoDB" id="5310959at2759"/>
<comment type="subcellular location">
    <subcellularLocation>
        <location evidence="1 7">Nucleus</location>
    </subcellularLocation>
</comment>
<dbReference type="Pfam" id="PF10744">
    <property type="entry name" value="Med1"/>
    <property type="match status" value="1"/>
</dbReference>
<feature type="region of interest" description="Disordered" evidence="8">
    <location>
        <begin position="656"/>
        <end position="682"/>
    </location>
</feature>
<keyword evidence="5 7" id="KW-0804">Transcription</keyword>
<evidence type="ECO:0000256" key="5">
    <source>
        <dbReference type="ARBA" id="ARBA00023163"/>
    </source>
</evidence>
<gene>
    <name evidence="10" type="ORF">EV356DRAFT_508827</name>
</gene>
<evidence type="ECO:0000259" key="9">
    <source>
        <dbReference type="Pfam" id="PF10744"/>
    </source>
</evidence>
<accession>A0A6A6HKX1</accession>
<evidence type="ECO:0000256" key="1">
    <source>
        <dbReference type="ARBA" id="ARBA00004123"/>
    </source>
</evidence>
<keyword evidence="4 7" id="KW-0010">Activator</keyword>
<sequence>MSTPSSQSQPPKPAPAASTPTSFPHPSFSSPAARSVASPAAHRSSGSSNQQAGKSPLNPSIAIAPLNPVTSTPVPKAETPALASKVETPQATLKHPANVKLGERLGAVASTSSPAGGGGTGGVGTLDFASPAALGLSLSSQGHAMHLDGSVSGSTGGVGMGLSMSGIGMGTSMSGLGLSNLGLPARTDDEERRRRLESVIAALAGRMGRVGEEGVERVCKRNGWAVLWEERRGGGKRLTGAGGNVLVDVDFRGKGEGVEKVAVTVHEAGEGVKGTMDSAGRILLGDLRHGRSSLDKKLDRFAANLERLARLDMLSRTQDGFNCYDAIAGVYTSLQRLYEHQFKMAAEMFKEHPNAVERAGREVMCKKSGRPRMHAERMIGLSLDYWQCKKDEELSRKNGPSIHRRRGSALEIDPTQQQAEDEDDLGSARGLFSLLIEAEPSPASLYPPVRTSNRWLSDTVEKRPVEHSADLDELLSGAANQPVIDWQEPPQTYLVNASTGAAGENGDAMSLDAPPGSLERLPNVRFKAKLNPPIVLPLTLAAQMLHQVETAIPQETIRPTNFETMILQQTYASASDASISVNGLRKTASEKIILIPGSTDNENAEIQHHYSLLVPKSIEYGRFLEELPFFHPRQIVELLPILRRYAFLGSLLQSAFATSSPSNPSRRKSSRTSGTAKPPVDDLEFIDSIEDTNGANGVHHTFDEVHNLDLMALNNTNHDEDQETLPVNVSLLSASPPSLDVTFQMSGSRWVSVTFELLANAEINIIAQNLVSEPAEALSDEQSQDAESRRMRQVQGIARALELSGDIGLWVEWMRGNFGGR</sequence>
<comment type="function">
    <text evidence="7">Component of the Mediator complex, a coactivator involved in the regulated transcription of nearly all RNA polymerase II-dependent genes. Mediator functions as a bridge to convey information from gene-specific regulatory proteins to the basal RNA polymerase II transcription machinery. Mediator is recruited to promoters by direct interactions with regulatory proteins and serves as a scaffold for the assembly of a functional preinitiation complex with RNA polymerase II and the general transcription factors.</text>
</comment>
<feature type="compositionally biased region" description="Low complexity" evidence="8">
    <location>
        <begin position="1"/>
        <end position="45"/>
    </location>
</feature>
<evidence type="ECO:0000313" key="11">
    <source>
        <dbReference type="Proteomes" id="UP000800092"/>
    </source>
</evidence>
<feature type="region of interest" description="Disordered" evidence="8">
    <location>
        <begin position="396"/>
        <end position="424"/>
    </location>
</feature>
<reference evidence="10" key="1">
    <citation type="journal article" date="2020" name="Stud. Mycol.">
        <title>101 Dothideomycetes genomes: a test case for predicting lifestyles and emergence of pathogens.</title>
        <authorList>
            <person name="Haridas S."/>
            <person name="Albert R."/>
            <person name="Binder M."/>
            <person name="Bloem J."/>
            <person name="Labutti K."/>
            <person name="Salamov A."/>
            <person name="Andreopoulos B."/>
            <person name="Baker S."/>
            <person name="Barry K."/>
            <person name="Bills G."/>
            <person name="Bluhm B."/>
            <person name="Cannon C."/>
            <person name="Castanera R."/>
            <person name="Culley D."/>
            <person name="Daum C."/>
            <person name="Ezra D."/>
            <person name="Gonzalez J."/>
            <person name="Henrissat B."/>
            <person name="Kuo A."/>
            <person name="Liang C."/>
            <person name="Lipzen A."/>
            <person name="Lutzoni F."/>
            <person name="Magnuson J."/>
            <person name="Mondo S."/>
            <person name="Nolan M."/>
            <person name="Ohm R."/>
            <person name="Pangilinan J."/>
            <person name="Park H.-J."/>
            <person name="Ramirez L."/>
            <person name="Alfaro M."/>
            <person name="Sun H."/>
            <person name="Tritt A."/>
            <person name="Yoshinaga Y."/>
            <person name="Zwiers L.-H."/>
            <person name="Turgeon B."/>
            <person name="Goodwin S."/>
            <person name="Spatafora J."/>
            <person name="Crous P."/>
            <person name="Grigoriev I."/>
        </authorList>
    </citation>
    <scope>NUCLEOTIDE SEQUENCE</scope>
    <source>
        <strain evidence="10">Tuck. ex Michener</strain>
    </source>
</reference>
<evidence type="ECO:0000256" key="3">
    <source>
        <dbReference type="ARBA" id="ARBA00023015"/>
    </source>
</evidence>
<evidence type="ECO:0000313" key="10">
    <source>
        <dbReference type="EMBL" id="KAF2238163.1"/>
    </source>
</evidence>
<feature type="domain" description="Mediator complex subunit Med1" evidence="9">
    <location>
        <begin position="198"/>
        <end position="656"/>
    </location>
</feature>
<evidence type="ECO:0000256" key="8">
    <source>
        <dbReference type="SAM" id="MobiDB-lite"/>
    </source>
</evidence>